<dbReference type="InterPro" id="IPR012674">
    <property type="entry name" value="Calycin"/>
</dbReference>
<proteinExistence type="predicted"/>
<evidence type="ECO:0000313" key="4">
    <source>
        <dbReference type="Proteomes" id="UP001472866"/>
    </source>
</evidence>
<dbReference type="InterPro" id="IPR044682">
    <property type="entry name" value="VDE"/>
</dbReference>
<protein>
    <submittedName>
        <fullName evidence="3">Violaxanthin deepoxidase</fullName>
    </submittedName>
</protein>
<dbReference type="Pfam" id="PF07137">
    <property type="entry name" value="VDE"/>
    <property type="match status" value="1"/>
</dbReference>
<dbReference type="PANTHER" id="PTHR33970:SF1">
    <property type="entry name" value="VIOLAXANTHIN DE-EPOXIDASE, CHLOROPLASTIC"/>
    <property type="match status" value="1"/>
</dbReference>
<evidence type="ECO:0000259" key="2">
    <source>
        <dbReference type="Pfam" id="PF07137"/>
    </source>
</evidence>
<evidence type="ECO:0000256" key="1">
    <source>
        <dbReference type="SAM" id="MobiDB-lite"/>
    </source>
</evidence>
<dbReference type="Proteomes" id="UP001472866">
    <property type="component" value="Chromosome 04"/>
</dbReference>
<dbReference type="AlphaFoldDB" id="A0AAX4P6S5"/>
<dbReference type="GO" id="GO:0046422">
    <property type="term" value="F:violaxanthin de-epoxidase activity"/>
    <property type="evidence" value="ECO:0007669"/>
    <property type="project" value="InterPro"/>
</dbReference>
<dbReference type="PANTHER" id="PTHR33970">
    <property type="entry name" value="VIOLAXANTHIN DE-EPOXIDASE, CHLOROPLASTIC-RELATED"/>
    <property type="match status" value="1"/>
</dbReference>
<accession>A0AAX4P6S5</accession>
<dbReference type="InterPro" id="IPR010788">
    <property type="entry name" value="VDE_dom"/>
</dbReference>
<dbReference type="SUPFAM" id="SSF50814">
    <property type="entry name" value="Lipocalins"/>
    <property type="match status" value="1"/>
</dbReference>
<keyword evidence="4" id="KW-1185">Reference proteome</keyword>
<sequence>MAAPMEGGQMMRCGPGRKPRLAVQIDAGARRLRGRRPTANASPQNRNSSLCSTSSTDADEDKEHFTWRAKGWSRVRLAGLGVSVAAAVVAGAHGGPVWAADFVKTGGCVLSKCQLELASCLGDEKCLENLVCLNSCAKCPSDEEAACQIKCGDLYNDKAIAAFNTCAVTNKSCVPQKMDNGMYMEPPSDVLVPEFDTSMMEGRWYITAGLNPLFDTFDCQEHYFTAPEKGRLYAKLKWRVKKPNGQFIERSDVQTFVQDEDKKGMLLNHDNEFLHYQDDWFVLGMRPDEYVAVYYRGSNDAWDGYGGAVVYTRAPSLPQEYVPELTEAFAKVGVSWKDFALTDNTCGPEPRRRIVKPPDLDTFVEDVEVIEDDLKSFGKGFTVLRRDLDDGKQKLENDFMDEVQREKERAERALARVERKYAKKFPFLEILLNGGRVPS</sequence>
<reference evidence="3 4" key="1">
    <citation type="submission" date="2024-03" db="EMBL/GenBank/DDBJ databases">
        <title>Complete genome sequence of the green alga Chloropicon roscoffensis RCC1871.</title>
        <authorList>
            <person name="Lemieux C."/>
            <person name="Pombert J.-F."/>
            <person name="Otis C."/>
            <person name="Turmel M."/>
        </authorList>
    </citation>
    <scope>NUCLEOTIDE SEQUENCE [LARGE SCALE GENOMIC DNA]</scope>
    <source>
        <strain evidence="3 4">RCC1871</strain>
    </source>
</reference>
<feature type="region of interest" description="Disordered" evidence="1">
    <location>
        <begin position="27"/>
        <end position="57"/>
    </location>
</feature>
<organism evidence="3 4">
    <name type="scientific">Chloropicon roscoffensis</name>
    <dbReference type="NCBI Taxonomy" id="1461544"/>
    <lineage>
        <taxon>Eukaryota</taxon>
        <taxon>Viridiplantae</taxon>
        <taxon>Chlorophyta</taxon>
        <taxon>Chloropicophyceae</taxon>
        <taxon>Chloropicales</taxon>
        <taxon>Chloropicaceae</taxon>
        <taxon>Chloropicon</taxon>
    </lineage>
</organism>
<name>A0AAX4P6S5_9CHLO</name>
<evidence type="ECO:0000313" key="3">
    <source>
        <dbReference type="EMBL" id="WZN61340.1"/>
    </source>
</evidence>
<dbReference type="EMBL" id="CP151504">
    <property type="protein sequence ID" value="WZN61340.1"/>
    <property type="molecule type" value="Genomic_DNA"/>
</dbReference>
<feature type="compositionally biased region" description="Polar residues" evidence="1">
    <location>
        <begin position="39"/>
        <end position="56"/>
    </location>
</feature>
<gene>
    <name evidence="3" type="ORF">HKI87_04g28750</name>
</gene>
<dbReference type="GO" id="GO:0010028">
    <property type="term" value="P:xanthophyll cycle"/>
    <property type="evidence" value="ECO:0007669"/>
    <property type="project" value="InterPro"/>
</dbReference>
<dbReference type="Gene3D" id="2.40.128.20">
    <property type="match status" value="1"/>
</dbReference>
<feature type="domain" description="VDE lipocalin" evidence="2">
    <location>
        <begin position="106"/>
        <end position="344"/>
    </location>
</feature>